<feature type="transmembrane region" description="Helical" evidence="1">
    <location>
        <begin position="20"/>
        <end position="39"/>
    </location>
</feature>
<dbReference type="Proteomes" id="UP000199645">
    <property type="component" value="Unassembled WGS sequence"/>
</dbReference>
<accession>A0A1I2ED81</accession>
<feature type="transmembrane region" description="Helical" evidence="1">
    <location>
        <begin position="107"/>
        <end position="125"/>
    </location>
</feature>
<proteinExistence type="predicted"/>
<dbReference type="RefSeq" id="WP_093613130.1">
    <property type="nucleotide sequence ID" value="NZ_BOMT01000029.1"/>
</dbReference>
<evidence type="ECO:0000313" key="3">
    <source>
        <dbReference type="Proteomes" id="UP000199645"/>
    </source>
</evidence>
<evidence type="ECO:0000256" key="1">
    <source>
        <dbReference type="SAM" id="Phobius"/>
    </source>
</evidence>
<organism evidence="2 3">
    <name type="scientific">Actinoplanes philippinensis</name>
    <dbReference type="NCBI Taxonomy" id="35752"/>
    <lineage>
        <taxon>Bacteria</taxon>
        <taxon>Bacillati</taxon>
        <taxon>Actinomycetota</taxon>
        <taxon>Actinomycetes</taxon>
        <taxon>Micromonosporales</taxon>
        <taxon>Micromonosporaceae</taxon>
        <taxon>Actinoplanes</taxon>
    </lineage>
</organism>
<evidence type="ECO:0000313" key="2">
    <source>
        <dbReference type="EMBL" id="SFE90679.1"/>
    </source>
</evidence>
<feature type="transmembrane region" description="Helical" evidence="1">
    <location>
        <begin position="83"/>
        <end position="101"/>
    </location>
</feature>
<sequence>MTEEPGYRPEQLIRPVPRPLVAAGIAGFTGALMIAALWATEPGSLPARTRWGFAGLILIGLCWAALAAWTLWRRPLFAVDRVVAGWLAVVFTSVTTLFTAILATPWAAVPGLLTTAAAIVVLVRARAHRDQLRSHLAALEE</sequence>
<dbReference type="AlphaFoldDB" id="A0A1I2ED81"/>
<dbReference type="OrthoDB" id="6059373at2"/>
<feature type="transmembrane region" description="Helical" evidence="1">
    <location>
        <begin position="51"/>
        <end position="71"/>
    </location>
</feature>
<gene>
    <name evidence="2" type="ORF">SAMN05421541_104369</name>
</gene>
<keyword evidence="1" id="KW-1133">Transmembrane helix</keyword>
<protein>
    <submittedName>
        <fullName evidence="2">Uncharacterized protein</fullName>
    </submittedName>
</protein>
<keyword evidence="3" id="KW-1185">Reference proteome</keyword>
<name>A0A1I2ED81_9ACTN</name>
<dbReference type="STRING" id="35752.SAMN05421541_104369"/>
<reference evidence="2 3" key="1">
    <citation type="submission" date="2016-10" db="EMBL/GenBank/DDBJ databases">
        <authorList>
            <person name="de Groot N.N."/>
        </authorList>
    </citation>
    <scope>NUCLEOTIDE SEQUENCE [LARGE SCALE GENOMIC DNA]</scope>
    <source>
        <strain evidence="2 3">DSM 43019</strain>
    </source>
</reference>
<keyword evidence="1" id="KW-0472">Membrane</keyword>
<keyword evidence="1" id="KW-0812">Transmembrane</keyword>
<dbReference type="EMBL" id="FONV01000004">
    <property type="protein sequence ID" value="SFE90679.1"/>
    <property type="molecule type" value="Genomic_DNA"/>
</dbReference>